<feature type="domain" description="Thioesterase" evidence="2">
    <location>
        <begin position="49"/>
        <end position="124"/>
    </location>
</feature>
<dbReference type="AlphaFoldDB" id="A0A917FD97"/>
<dbReference type="RefSeq" id="WP_188664778.1">
    <property type="nucleotide sequence ID" value="NZ_BMHV01000014.1"/>
</dbReference>
<name>A0A917FD97_9PROT</name>
<evidence type="ECO:0000256" key="1">
    <source>
        <dbReference type="ARBA" id="ARBA00022801"/>
    </source>
</evidence>
<dbReference type="GO" id="GO:0061522">
    <property type="term" value="F:1,4-dihydroxy-2-naphthoyl-CoA thioesterase activity"/>
    <property type="evidence" value="ECO:0007669"/>
    <property type="project" value="TreeGrafter"/>
</dbReference>
<dbReference type="Pfam" id="PF03061">
    <property type="entry name" value="4HBT"/>
    <property type="match status" value="1"/>
</dbReference>
<dbReference type="GO" id="GO:0005829">
    <property type="term" value="C:cytosol"/>
    <property type="evidence" value="ECO:0007669"/>
    <property type="project" value="TreeGrafter"/>
</dbReference>
<dbReference type="Gene3D" id="3.10.129.10">
    <property type="entry name" value="Hotdog Thioesterase"/>
    <property type="match status" value="1"/>
</dbReference>
<comment type="caution">
    <text evidence="3">The sequence shown here is derived from an EMBL/GenBank/DDBJ whole genome shotgun (WGS) entry which is preliminary data.</text>
</comment>
<dbReference type="NCBIfam" id="TIGR00369">
    <property type="entry name" value="unchar_dom_1"/>
    <property type="match status" value="1"/>
</dbReference>
<accession>A0A917FD97</accession>
<evidence type="ECO:0000313" key="3">
    <source>
        <dbReference type="EMBL" id="GGF67040.1"/>
    </source>
</evidence>
<evidence type="ECO:0000259" key="2">
    <source>
        <dbReference type="Pfam" id="PF03061"/>
    </source>
</evidence>
<dbReference type="Proteomes" id="UP000632498">
    <property type="component" value="Unassembled WGS sequence"/>
</dbReference>
<keyword evidence="1" id="KW-0378">Hydrolase</keyword>
<protein>
    <submittedName>
        <fullName evidence="3">Phenylacetic acid degradation protein</fullName>
    </submittedName>
</protein>
<dbReference type="PANTHER" id="PTHR43240:SF10">
    <property type="entry name" value="BLL4964 PROTEIN"/>
    <property type="match status" value="1"/>
</dbReference>
<dbReference type="SUPFAM" id="SSF54637">
    <property type="entry name" value="Thioesterase/thiol ester dehydrase-isomerase"/>
    <property type="match status" value="1"/>
</dbReference>
<reference evidence="3" key="2">
    <citation type="submission" date="2020-09" db="EMBL/GenBank/DDBJ databases">
        <authorList>
            <person name="Sun Q."/>
            <person name="Zhou Y."/>
        </authorList>
    </citation>
    <scope>NUCLEOTIDE SEQUENCE</scope>
    <source>
        <strain evidence="3">CGMCC 1.15254</strain>
    </source>
</reference>
<dbReference type="InterPro" id="IPR029069">
    <property type="entry name" value="HotDog_dom_sf"/>
</dbReference>
<keyword evidence="4" id="KW-1185">Reference proteome</keyword>
<dbReference type="InterPro" id="IPR003736">
    <property type="entry name" value="PAAI_dom"/>
</dbReference>
<dbReference type="PANTHER" id="PTHR43240">
    <property type="entry name" value="1,4-DIHYDROXY-2-NAPHTHOYL-COA THIOESTERASE 1"/>
    <property type="match status" value="1"/>
</dbReference>
<dbReference type="CDD" id="cd03443">
    <property type="entry name" value="PaaI_thioesterase"/>
    <property type="match status" value="1"/>
</dbReference>
<gene>
    <name evidence="3" type="ORF">GCM10011332_21420</name>
</gene>
<dbReference type="InterPro" id="IPR006683">
    <property type="entry name" value="Thioestr_dom"/>
</dbReference>
<organism evidence="3 4">
    <name type="scientific">Terasakiella brassicae</name>
    <dbReference type="NCBI Taxonomy" id="1634917"/>
    <lineage>
        <taxon>Bacteria</taxon>
        <taxon>Pseudomonadati</taxon>
        <taxon>Pseudomonadota</taxon>
        <taxon>Alphaproteobacteria</taxon>
        <taxon>Rhodospirillales</taxon>
        <taxon>Terasakiellaceae</taxon>
        <taxon>Terasakiella</taxon>
    </lineage>
</organism>
<evidence type="ECO:0000313" key="4">
    <source>
        <dbReference type="Proteomes" id="UP000632498"/>
    </source>
</evidence>
<reference evidence="3" key="1">
    <citation type="journal article" date="2014" name="Int. J. Syst. Evol. Microbiol.">
        <title>Complete genome sequence of Corynebacterium casei LMG S-19264T (=DSM 44701T), isolated from a smear-ripened cheese.</title>
        <authorList>
            <consortium name="US DOE Joint Genome Institute (JGI-PGF)"/>
            <person name="Walter F."/>
            <person name="Albersmeier A."/>
            <person name="Kalinowski J."/>
            <person name="Ruckert C."/>
        </authorList>
    </citation>
    <scope>NUCLEOTIDE SEQUENCE</scope>
    <source>
        <strain evidence="3">CGMCC 1.15254</strain>
    </source>
</reference>
<dbReference type="EMBL" id="BMHV01000014">
    <property type="protein sequence ID" value="GGF67040.1"/>
    <property type="molecule type" value="Genomic_DNA"/>
</dbReference>
<proteinExistence type="predicted"/>
<sequence>MAKISVEDFDHIIETELPWAQEIGMKTDQIGNGDAVLRLPFNASMLRPGGTVSGPTMMALADACMYAVILSAIGKVKLAVTTNFNINFMHRPAPGDLMAEGRILKLGKRLAVMEVTLHSDGHDEPVAHATGTYSIPPNRE</sequence>